<dbReference type="OrthoDB" id="7596080at2"/>
<dbReference type="Proteomes" id="UP000245916">
    <property type="component" value="Unassembled WGS sequence"/>
</dbReference>
<dbReference type="AlphaFoldDB" id="A0A2U2J1K4"/>
<evidence type="ECO:0000313" key="3">
    <source>
        <dbReference type="Proteomes" id="UP000245916"/>
    </source>
</evidence>
<keyword evidence="3" id="KW-1185">Reference proteome</keyword>
<protein>
    <recommendedName>
        <fullName evidence="4">Spore coat protein U domain-containing protein</fullName>
    </recommendedName>
</protein>
<feature type="chain" id="PRO_5015719916" description="Spore coat protein U domain-containing protein" evidence="1">
    <location>
        <begin position="21"/>
        <end position="136"/>
    </location>
</feature>
<evidence type="ECO:0008006" key="4">
    <source>
        <dbReference type="Google" id="ProtNLM"/>
    </source>
</evidence>
<feature type="signal peptide" evidence="1">
    <location>
        <begin position="1"/>
        <end position="20"/>
    </location>
</feature>
<reference evidence="2 3" key="1">
    <citation type="submission" date="2018-05" db="EMBL/GenBank/DDBJ databases">
        <title>Genome of Sphingosinicella humi QZX222.</title>
        <authorList>
            <person name="Qiao Z."/>
            <person name="Wang G."/>
        </authorList>
    </citation>
    <scope>NUCLEOTIDE SEQUENCE [LARGE SCALE GENOMIC DNA]</scope>
    <source>
        <strain evidence="2 3">QZX222</strain>
    </source>
</reference>
<organism evidence="2 3">
    <name type="scientific">Allosphingosinicella humi</name>
    <dbReference type="NCBI Taxonomy" id="2068657"/>
    <lineage>
        <taxon>Bacteria</taxon>
        <taxon>Pseudomonadati</taxon>
        <taxon>Pseudomonadota</taxon>
        <taxon>Alphaproteobacteria</taxon>
        <taxon>Sphingomonadales</taxon>
        <taxon>Sphingomonadaceae</taxon>
        <taxon>Allosphingosinicella</taxon>
    </lineage>
</organism>
<evidence type="ECO:0000313" key="2">
    <source>
        <dbReference type="EMBL" id="PWG02219.1"/>
    </source>
</evidence>
<proteinExistence type="predicted"/>
<keyword evidence="1" id="KW-0732">Signal</keyword>
<gene>
    <name evidence="2" type="ORF">DF286_04565</name>
</gene>
<dbReference type="RefSeq" id="WP_109270359.1">
    <property type="nucleotide sequence ID" value="NZ_QFFF01000001.1"/>
</dbReference>
<name>A0A2U2J1K4_9SPHN</name>
<comment type="caution">
    <text evidence="2">The sequence shown here is derived from an EMBL/GenBank/DDBJ whole genome shotgun (WGS) entry which is preliminary data.</text>
</comment>
<evidence type="ECO:0000256" key="1">
    <source>
        <dbReference type="SAM" id="SignalP"/>
    </source>
</evidence>
<dbReference type="EMBL" id="QFFF01000001">
    <property type="protein sequence ID" value="PWG02219.1"/>
    <property type="molecule type" value="Genomic_DNA"/>
</dbReference>
<accession>A0A2U2J1K4</accession>
<sequence>MNRLTLFCLAASALPAAAQAEGGRASGGVPISVTVPEVCQIEASAISVDATTGLASGTVFEMCNSGRGFRVVASYRALEEGEQVRIYYAGETRQLDPSGISAVAYRAGPVADSVPVSVQSTGLVQDLAISLGLTVI</sequence>